<dbReference type="AlphaFoldDB" id="X1RP68"/>
<organism evidence="1">
    <name type="scientific">marine sediment metagenome</name>
    <dbReference type="NCBI Taxonomy" id="412755"/>
    <lineage>
        <taxon>unclassified sequences</taxon>
        <taxon>metagenomes</taxon>
        <taxon>ecological metagenomes</taxon>
    </lineage>
</organism>
<gene>
    <name evidence="1" type="ORF">S06H3_66553</name>
</gene>
<feature type="non-terminal residue" evidence="1">
    <location>
        <position position="41"/>
    </location>
</feature>
<name>X1RP68_9ZZZZ</name>
<evidence type="ECO:0000313" key="1">
    <source>
        <dbReference type="EMBL" id="GAI68786.1"/>
    </source>
</evidence>
<sequence>MFFPIKQGNCFSSETVTEFVQRLSSCEDELDLLASSESDLE</sequence>
<reference evidence="1" key="1">
    <citation type="journal article" date="2014" name="Front. Microbiol.">
        <title>High frequency of phylogenetically diverse reductive dehalogenase-homologous genes in deep subseafloor sedimentary metagenomes.</title>
        <authorList>
            <person name="Kawai M."/>
            <person name="Futagami T."/>
            <person name="Toyoda A."/>
            <person name="Takaki Y."/>
            <person name="Nishi S."/>
            <person name="Hori S."/>
            <person name="Arai W."/>
            <person name="Tsubouchi T."/>
            <person name="Morono Y."/>
            <person name="Uchiyama I."/>
            <person name="Ito T."/>
            <person name="Fujiyama A."/>
            <person name="Inagaki F."/>
            <person name="Takami H."/>
        </authorList>
    </citation>
    <scope>NUCLEOTIDE SEQUENCE</scope>
    <source>
        <strain evidence="1">Expedition CK06-06</strain>
    </source>
</reference>
<accession>X1RP68</accession>
<protein>
    <submittedName>
        <fullName evidence="1">Uncharacterized protein</fullName>
    </submittedName>
</protein>
<comment type="caution">
    <text evidence="1">The sequence shown here is derived from an EMBL/GenBank/DDBJ whole genome shotgun (WGS) entry which is preliminary data.</text>
</comment>
<proteinExistence type="predicted"/>
<dbReference type="EMBL" id="BARV01045429">
    <property type="protein sequence ID" value="GAI68786.1"/>
    <property type="molecule type" value="Genomic_DNA"/>
</dbReference>